<accession>A0AA97I193</accession>
<keyword evidence="6" id="KW-1185">Reference proteome</keyword>
<evidence type="ECO:0000256" key="2">
    <source>
        <dbReference type="ARBA" id="ARBA00023043"/>
    </source>
</evidence>
<evidence type="ECO:0000313" key="6">
    <source>
        <dbReference type="Proteomes" id="UP001302429"/>
    </source>
</evidence>
<gene>
    <name evidence="5" type="ORF">RB602_03690</name>
</gene>
<keyword evidence="2 3" id="KW-0040">ANK repeat</keyword>
<dbReference type="PANTHER" id="PTHR24171">
    <property type="entry name" value="ANKYRIN REPEAT DOMAIN-CONTAINING PROTEIN 39-RELATED"/>
    <property type="match status" value="1"/>
</dbReference>
<dbReference type="AlphaFoldDB" id="A0AA97I193"/>
<dbReference type="InterPro" id="IPR036770">
    <property type="entry name" value="Ankyrin_rpt-contain_sf"/>
</dbReference>
<dbReference type="KEGG" id="acoa:RB602_03690"/>
<feature type="region of interest" description="Disordered" evidence="4">
    <location>
        <begin position="199"/>
        <end position="218"/>
    </location>
</feature>
<dbReference type="Gene3D" id="1.25.40.20">
    <property type="entry name" value="Ankyrin repeat-containing domain"/>
    <property type="match status" value="1"/>
</dbReference>
<organism evidence="5 6">
    <name type="scientific">Alterisphingorhabdus coralli</name>
    <dbReference type="NCBI Taxonomy" id="3071408"/>
    <lineage>
        <taxon>Bacteria</taxon>
        <taxon>Pseudomonadati</taxon>
        <taxon>Pseudomonadota</taxon>
        <taxon>Alphaproteobacteria</taxon>
        <taxon>Sphingomonadales</taxon>
        <taxon>Sphingomonadaceae</taxon>
        <taxon>Alterisphingorhabdus (ex Yan et al. 2024)</taxon>
    </lineage>
</organism>
<protein>
    <submittedName>
        <fullName evidence="5">Ankyrin repeat domain-containing protein</fullName>
    </submittedName>
</protein>
<dbReference type="InterPro" id="IPR002110">
    <property type="entry name" value="Ankyrin_rpt"/>
</dbReference>
<evidence type="ECO:0000256" key="4">
    <source>
        <dbReference type="SAM" id="MobiDB-lite"/>
    </source>
</evidence>
<proteinExistence type="predicted"/>
<dbReference type="PROSITE" id="PS50088">
    <property type="entry name" value="ANK_REPEAT"/>
    <property type="match status" value="3"/>
</dbReference>
<evidence type="ECO:0000256" key="1">
    <source>
        <dbReference type="ARBA" id="ARBA00022737"/>
    </source>
</evidence>
<dbReference type="Proteomes" id="UP001302429">
    <property type="component" value="Chromosome"/>
</dbReference>
<dbReference type="Pfam" id="PF12796">
    <property type="entry name" value="Ank_2"/>
    <property type="match status" value="1"/>
</dbReference>
<dbReference type="EMBL" id="CP136594">
    <property type="protein sequence ID" value="WOE75827.1"/>
    <property type="molecule type" value="Genomic_DNA"/>
</dbReference>
<name>A0AA97I193_9SPHN</name>
<dbReference type="RefSeq" id="WP_317083058.1">
    <property type="nucleotide sequence ID" value="NZ_CP136594.1"/>
</dbReference>
<dbReference type="SMART" id="SM00248">
    <property type="entry name" value="ANK"/>
    <property type="match status" value="3"/>
</dbReference>
<evidence type="ECO:0000313" key="5">
    <source>
        <dbReference type="EMBL" id="WOE75827.1"/>
    </source>
</evidence>
<feature type="repeat" description="ANK" evidence="3">
    <location>
        <begin position="74"/>
        <end position="106"/>
    </location>
</feature>
<evidence type="ECO:0000256" key="3">
    <source>
        <dbReference type="PROSITE-ProRule" id="PRU00023"/>
    </source>
</evidence>
<feature type="repeat" description="ANK" evidence="3">
    <location>
        <begin position="140"/>
        <end position="172"/>
    </location>
</feature>
<sequence length="218" mass="23809">MMAISSVVSRISLRHFAVALIATFAVLSLITPATAQFSESYNFLKAVRDRDGTEANELLDRPGNTVINSRDIKSGETALHITIARRDLLWTRFMLQKGANPNIETREGLTPLMLATNLRFVDGAEALLKRNAAVDKANRSGETPLIRAVQLGDLAMVRLLLKNGADPDRVDSLAGQSARDYASNNVRLAPILSAIEKSDEDRANQAEKPAVFGPTIRQ</sequence>
<feature type="repeat" description="ANK" evidence="3">
    <location>
        <begin position="107"/>
        <end position="139"/>
    </location>
</feature>
<dbReference type="PROSITE" id="PS50297">
    <property type="entry name" value="ANK_REP_REGION"/>
    <property type="match status" value="2"/>
</dbReference>
<keyword evidence="1" id="KW-0677">Repeat</keyword>
<reference evidence="5 6" key="1">
    <citation type="submission" date="2023-10" db="EMBL/GenBank/DDBJ databases">
        <title>Complete genome sequence of a Sphingomonadaceae bacterium.</title>
        <authorList>
            <person name="Yan C."/>
        </authorList>
    </citation>
    <scope>NUCLEOTIDE SEQUENCE [LARGE SCALE GENOMIC DNA]</scope>
    <source>
        <strain evidence="5 6">SCSIO 66989</strain>
    </source>
</reference>
<dbReference type="SUPFAM" id="SSF48403">
    <property type="entry name" value="Ankyrin repeat"/>
    <property type="match status" value="1"/>
</dbReference>